<dbReference type="EMBL" id="JAIXNE010000003">
    <property type="protein sequence ID" value="MCA6076008.1"/>
    <property type="molecule type" value="Genomic_DNA"/>
</dbReference>
<gene>
    <name evidence="3" type="ORF">LDX50_08110</name>
    <name evidence="4" type="ORF">LDX50_14080</name>
    <name evidence="5" type="ORF">LDX50_19800</name>
</gene>
<evidence type="ECO:0000256" key="1">
    <source>
        <dbReference type="SAM" id="MobiDB-lite"/>
    </source>
</evidence>
<dbReference type="RefSeq" id="WP_225697942.1">
    <property type="nucleotide sequence ID" value="NZ_JAIXNE010000002.1"/>
</dbReference>
<dbReference type="AlphaFoldDB" id="A0A9X1HNI1"/>
<evidence type="ECO:0000313" key="3">
    <source>
        <dbReference type="EMBL" id="MCA6074831.1"/>
    </source>
</evidence>
<evidence type="ECO:0008006" key="7">
    <source>
        <dbReference type="Google" id="ProtNLM"/>
    </source>
</evidence>
<protein>
    <recommendedName>
        <fullName evidence="7">CBM6 domain-containing protein</fullName>
    </recommendedName>
</protein>
<dbReference type="Proteomes" id="UP001139409">
    <property type="component" value="Unassembled WGS sequence"/>
</dbReference>
<organism evidence="3 6">
    <name type="scientific">Fulvivirga sedimenti</name>
    <dbReference type="NCBI Taxonomy" id="2879465"/>
    <lineage>
        <taxon>Bacteria</taxon>
        <taxon>Pseudomonadati</taxon>
        <taxon>Bacteroidota</taxon>
        <taxon>Cytophagia</taxon>
        <taxon>Cytophagales</taxon>
        <taxon>Fulvivirgaceae</taxon>
        <taxon>Fulvivirga</taxon>
    </lineage>
</organism>
<name>A0A9X1HNI1_9BACT</name>
<feature type="signal peptide" evidence="2">
    <location>
        <begin position="1"/>
        <end position="26"/>
    </location>
</feature>
<sequence length="230" mass="25194">MNSLIKSIPALLLCFGLLLTIDSCNNSEDPDPVANNGNNGGNSGGTDGGNDGSDIEGCQYPIHDILTDGSYTIEQGDFKALGDHTGVYTVFGYTFTIAYDGELKEIGIQVPENGNYQVRLYRSDLSDNTVLAETTVSANNADWHYNTVTGVPLSAEDEYLIAIYFAAKPEELETYFFSIQDFSYPVTSGDVTIESYAFNTFRGDLEKPEPKDPDLFKLFNGLVDFCFEAN</sequence>
<proteinExistence type="predicted"/>
<comment type="caution">
    <text evidence="3">The sequence shown here is derived from an EMBL/GenBank/DDBJ whole genome shotgun (WGS) entry which is preliminary data.</text>
</comment>
<feature type="compositionally biased region" description="Gly residues" evidence="1">
    <location>
        <begin position="38"/>
        <end position="51"/>
    </location>
</feature>
<feature type="chain" id="PRO_5041114859" description="CBM6 domain-containing protein" evidence="2">
    <location>
        <begin position="27"/>
        <end position="230"/>
    </location>
</feature>
<evidence type="ECO:0000313" key="5">
    <source>
        <dbReference type="EMBL" id="MCA6077136.1"/>
    </source>
</evidence>
<evidence type="ECO:0000256" key="2">
    <source>
        <dbReference type="SAM" id="SignalP"/>
    </source>
</evidence>
<dbReference type="EMBL" id="JAIXNE010000004">
    <property type="protein sequence ID" value="MCA6077136.1"/>
    <property type="molecule type" value="Genomic_DNA"/>
</dbReference>
<evidence type="ECO:0000313" key="6">
    <source>
        <dbReference type="Proteomes" id="UP001139409"/>
    </source>
</evidence>
<feature type="region of interest" description="Disordered" evidence="1">
    <location>
        <begin position="30"/>
        <end position="53"/>
    </location>
</feature>
<keyword evidence="6" id="KW-1185">Reference proteome</keyword>
<dbReference type="EMBL" id="JAIXNE010000002">
    <property type="protein sequence ID" value="MCA6074831.1"/>
    <property type="molecule type" value="Genomic_DNA"/>
</dbReference>
<keyword evidence="2" id="KW-0732">Signal</keyword>
<reference evidence="3" key="1">
    <citation type="submission" date="2021-09" db="EMBL/GenBank/DDBJ databases">
        <title>Fulvivirga sp. isolated from coastal sediment.</title>
        <authorList>
            <person name="Yu H."/>
        </authorList>
    </citation>
    <scope>NUCLEOTIDE SEQUENCE</scope>
    <source>
        <strain evidence="3">1062</strain>
    </source>
</reference>
<accession>A0A9X1HNI1</accession>
<evidence type="ECO:0000313" key="4">
    <source>
        <dbReference type="EMBL" id="MCA6076008.1"/>
    </source>
</evidence>